<sequence length="164" mass="17193">MTREAGPVNADIVVRVRALPKLREPRGDRFDASTGVGKDVSQALAAARLAHDVTLGGVLGLDENAIVVIAKASGEHDPYGVVSPADATRVTSADHGEARDLVVQGGHGTKVAERLCAHTAIVTLGVPGRAAGTFSGVLGPRRLRFGRSPRLHEWRRAGGHAHPR</sequence>
<name>A0A318S8U0_9DEIO</name>
<protein>
    <submittedName>
        <fullName evidence="1">Uncharacterized protein</fullName>
    </submittedName>
</protein>
<evidence type="ECO:0000313" key="1">
    <source>
        <dbReference type="EMBL" id="PYE52826.1"/>
    </source>
</evidence>
<proteinExistence type="predicted"/>
<dbReference type="Proteomes" id="UP000248326">
    <property type="component" value="Unassembled WGS sequence"/>
</dbReference>
<organism evidence="1 2">
    <name type="scientific">Deinococcus yavapaiensis KR-236</name>
    <dbReference type="NCBI Taxonomy" id="694435"/>
    <lineage>
        <taxon>Bacteria</taxon>
        <taxon>Thermotogati</taxon>
        <taxon>Deinococcota</taxon>
        <taxon>Deinococci</taxon>
        <taxon>Deinococcales</taxon>
        <taxon>Deinococcaceae</taxon>
        <taxon>Deinococcus</taxon>
    </lineage>
</organism>
<evidence type="ECO:0000313" key="2">
    <source>
        <dbReference type="Proteomes" id="UP000248326"/>
    </source>
</evidence>
<accession>A0A318S8U0</accession>
<gene>
    <name evidence="1" type="ORF">DES52_112148</name>
</gene>
<dbReference type="AlphaFoldDB" id="A0A318S8U0"/>
<dbReference type="InterPro" id="IPR029056">
    <property type="entry name" value="Ribokinase-like"/>
</dbReference>
<keyword evidence="2" id="KW-1185">Reference proteome</keyword>
<dbReference type="Gene3D" id="3.40.1190.20">
    <property type="match status" value="1"/>
</dbReference>
<dbReference type="RefSeq" id="WP_110887709.1">
    <property type="nucleotide sequence ID" value="NZ_QJSX01000012.1"/>
</dbReference>
<dbReference type="EMBL" id="QJSX01000012">
    <property type="protein sequence ID" value="PYE52826.1"/>
    <property type="molecule type" value="Genomic_DNA"/>
</dbReference>
<reference evidence="1 2" key="1">
    <citation type="submission" date="2018-06" db="EMBL/GenBank/DDBJ databases">
        <title>Genomic Encyclopedia of Type Strains, Phase IV (KMG-IV): sequencing the most valuable type-strain genomes for metagenomic binning, comparative biology and taxonomic classification.</title>
        <authorList>
            <person name="Goeker M."/>
        </authorList>
    </citation>
    <scope>NUCLEOTIDE SEQUENCE [LARGE SCALE GENOMIC DNA]</scope>
    <source>
        <strain evidence="1 2">DSM 18048</strain>
    </source>
</reference>
<comment type="caution">
    <text evidence="1">The sequence shown here is derived from an EMBL/GenBank/DDBJ whole genome shotgun (WGS) entry which is preliminary data.</text>
</comment>